<proteinExistence type="predicted"/>
<dbReference type="OrthoDB" id="3689214at2759"/>
<feature type="transmembrane region" description="Helical" evidence="6">
    <location>
        <begin position="165"/>
        <end position="190"/>
    </location>
</feature>
<keyword evidence="9" id="KW-1185">Reference proteome</keyword>
<accession>A0A1Y1ZNV9</accession>
<evidence type="ECO:0000256" key="2">
    <source>
        <dbReference type="ARBA" id="ARBA00022692"/>
    </source>
</evidence>
<comment type="subcellular location">
    <subcellularLocation>
        <location evidence="1">Membrane</location>
        <topology evidence="1">Single-pass membrane protein</topology>
    </subcellularLocation>
</comment>
<organism evidence="8 9">
    <name type="scientific">Clohesyomyces aquaticus</name>
    <dbReference type="NCBI Taxonomy" id="1231657"/>
    <lineage>
        <taxon>Eukaryota</taxon>
        <taxon>Fungi</taxon>
        <taxon>Dikarya</taxon>
        <taxon>Ascomycota</taxon>
        <taxon>Pezizomycotina</taxon>
        <taxon>Dothideomycetes</taxon>
        <taxon>Pleosporomycetidae</taxon>
        <taxon>Pleosporales</taxon>
        <taxon>Lindgomycetaceae</taxon>
        <taxon>Clohesyomyces</taxon>
    </lineage>
</organism>
<feature type="signal peptide" evidence="7">
    <location>
        <begin position="1"/>
        <end position="18"/>
    </location>
</feature>
<evidence type="ECO:0008006" key="10">
    <source>
        <dbReference type="Google" id="ProtNLM"/>
    </source>
</evidence>
<feature type="region of interest" description="Disordered" evidence="5">
    <location>
        <begin position="118"/>
        <end position="164"/>
    </location>
</feature>
<evidence type="ECO:0000256" key="1">
    <source>
        <dbReference type="ARBA" id="ARBA00004167"/>
    </source>
</evidence>
<dbReference type="EMBL" id="MCFA01000056">
    <property type="protein sequence ID" value="ORY11908.1"/>
    <property type="molecule type" value="Genomic_DNA"/>
</dbReference>
<feature type="compositionally biased region" description="Low complexity" evidence="5">
    <location>
        <begin position="138"/>
        <end position="158"/>
    </location>
</feature>
<feature type="region of interest" description="Disordered" evidence="5">
    <location>
        <begin position="243"/>
        <end position="267"/>
    </location>
</feature>
<dbReference type="InterPro" id="IPR051694">
    <property type="entry name" value="Immunoregulatory_rcpt-like"/>
</dbReference>
<evidence type="ECO:0000256" key="3">
    <source>
        <dbReference type="ARBA" id="ARBA00022989"/>
    </source>
</evidence>
<gene>
    <name evidence="8" type="ORF">BCR34DRAFT_587591</name>
</gene>
<reference evidence="8 9" key="1">
    <citation type="submission" date="2016-07" db="EMBL/GenBank/DDBJ databases">
        <title>Pervasive Adenine N6-methylation of Active Genes in Fungi.</title>
        <authorList>
            <consortium name="DOE Joint Genome Institute"/>
            <person name="Mondo S.J."/>
            <person name="Dannebaum R.O."/>
            <person name="Kuo R.C."/>
            <person name="Labutti K."/>
            <person name="Haridas S."/>
            <person name="Kuo A."/>
            <person name="Salamov A."/>
            <person name="Ahrendt S.R."/>
            <person name="Lipzen A."/>
            <person name="Sullivan W."/>
            <person name="Andreopoulos W.B."/>
            <person name="Clum A."/>
            <person name="Lindquist E."/>
            <person name="Daum C."/>
            <person name="Ramamoorthy G.K."/>
            <person name="Gryganskyi A."/>
            <person name="Culley D."/>
            <person name="Magnuson J.K."/>
            <person name="James T.Y."/>
            <person name="O'Malley M.A."/>
            <person name="Stajich J.E."/>
            <person name="Spatafora J.W."/>
            <person name="Visel A."/>
            <person name="Grigoriev I.V."/>
        </authorList>
    </citation>
    <scope>NUCLEOTIDE SEQUENCE [LARGE SCALE GENOMIC DNA]</scope>
    <source>
        <strain evidence="8 9">CBS 115471</strain>
    </source>
</reference>
<evidence type="ECO:0000256" key="4">
    <source>
        <dbReference type="ARBA" id="ARBA00023136"/>
    </source>
</evidence>
<dbReference type="STRING" id="1231657.A0A1Y1ZNV9"/>
<feature type="chain" id="PRO_5010987437" description="Mid2 domain-containing protein" evidence="7">
    <location>
        <begin position="19"/>
        <end position="267"/>
    </location>
</feature>
<keyword evidence="2 6" id="KW-0812">Transmembrane</keyword>
<dbReference type="Proteomes" id="UP000193144">
    <property type="component" value="Unassembled WGS sequence"/>
</dbReference>
<keyword evidence="4 6" id="KW-0472">Membrane</keyword>
<evidence type="ECO:0000313" key="8">
    <source>
        <dbReference type="EMBL" id="ORY11908.1"/>
    </source>
</evidence>
<keyword evidence="7" id="KW-0732">Signal</keyword>
<evidence type="ECO:0000256" key="6">
    <source>
        <dbReference type="SAM" id="Phobius"/>
    </source>
</evidence>
<evidence type="ECO:0000256" key="5">
    <source>
        <dbReference type="SAM" id="MobiDB-lite"/>
    </source>
</evidence>
<evidence type="ECO:0000313" key="9">
    <source>
        <dbReference type="Proteomes" id="UP000193144"/>
    </source>
</evidence>
<dbReference type="GO" id="GO:0071944">
    <property type="term" value="C:cell periphery"/>
    <property type="evidence" value="ECO:0007669"/>
    <property type="project" value="UniProtKB-ARBA"/>
</dbReference>
<sequence>MRLIICVALGCLLSVVSAQYQFILPNPNITDLTEHWKVGETIKIQWQGGWHGVGDDPGKTDLWISWFRSNAFSQLLLPNVDLSKDGSFDWKVNVSNHIVETDVQFVFRFCPHTDPPVFTGTENESPSRGFNLLPGPETSSSASSASSTSASATSTTPNNKKKTNVGAIAGGVLGGLVFLIMLLVIALLLLKLARKRKVEKNNAAGEAAYGMLAVGNRTPPSEMTGGPPIKYGAMGQAPTELYGGGVGGGVNQHPYELDGGQGQPMRK</sequence>
<dbReference type="AlphaFoldDB" id="A0A1Y1ZNV9"/>
<evidence type="ECO:0000256" key="7">
    <source>
        <dbReference type="SAM" id="SignalP"/>
    </source>
</evidence>
<protein>
    <recommendedName>
        <fullName evidence="10">Mid2 domain-containing protein</fullName>
    </recommendedName>
</protein>
<name>A0A1Y1ZNV9_9PLEO</name>
<comment type="caution">
    <text evidence="8">The sequence shown here is derived from an EMBL/GenBank/DDBJ whole genome shotgun (WGS) entry which is preliminary data.</text>
</comment>
<keyword evidence="3 6" id="KW-1133">Transmembrane helix</keyword>
<dbReference type="PANTHER" id="PTHR15549">
    <property type="entry name" value="PAIRED IMMUNOGLOBULIN-LIKE TYPE 2 RECEPTOR"/>
    <property type="match status" value="1"/>
</dbReference>
<dbReference type="GO" id="GO:0016020">
    <property type="term" value="C:membrane"/>
    <property type="evidence" value="ECO:0007669"/>
    <property type="project" value="UniProtKB-SubCell"/>
</dbReference>